<evidence type="ECO:0000313" key="2">
    <source>
        <dbReference type="Proteomes" id="UP000253741"/>
    </source>
</evidence>
<keyword evidence="1" id="KW-0808">Transferase</keyword>
<dbReference type="Pfam" id="PF01063">
    <property type="entry name" value="Aminotran_4"/>
    <property type="match status" value="1"/>
</dbReference>
<keyword evidence="1" id="KW-0032">Aminotransferase</keyword>
<comment type="caution">
    <text evidence="1">The sequence shown here is derived from an EMBL/GenBank/DDBJ whole genome shotgun (WGS) entry which is preliminary data.</text>
</comment>
<dbReference type="GO" id="GO:0008483">
    <property type="term" value="F:transaminase activity"/>
    <property type="evidence" value="ECO:0007669"/>
    <property type="project" value="UniProtKB-KW"/>
</dbReference>
<dbReference type="RefSeq" id="WP_114626182.1">
    <property type="nucleotide sequence ID" value="NZ_QQNA01000224.1"/>
</dbReference>
<evidence type="ECO:0000313" key="1">
    <source>
        <dbReference type="EMBL" id="RDG35408.1"/>
    </source>
</evidence>
<organism evidence="1 2">
    <name type="scientific">Streptomyces corynorhini</name>
    <dbReference type="NCBI Taxonomy" id="2282652"/>
    <lineage>
        <taxon>Bacteria</taxon>
        <taxon>Bacillati</taxon>
        <taxon>Actinomycetota</taxon>
        <taxon>Actinomycetes</taxon>
        <taxon>Kitasatosporales</taxon>
        <taxon>Streptomycetaceae</taxon>
        <taxon>Streptomyces</taxon>
    </lineage>
</organism>
<dbReference type="InterPro" id="IPR036038">
    <property type="entry name" value="Aminotransferase-like"/>
</dbReference>
<keyword evidence="2" id="KW-1185">Reference proteome</keyword>
<dbReference type="AlphaFoldDB" id="A0A370B0N4"/>
<dbReference type="InterPro" id="IPR043132">
    <property type="entry name" value="BCAT-like_C"/>
</dbReference>
<proteinExistence type="predicted"/>
<dbReference type="InterPro" id="IPR001544">
    <property type="entry name" value="Aminotrans_IV"/>
</dbReference>
<name>A0A370B0N4_9ACTN</name>
<dbReference type="OrthoDB" id="8912228at2"/>
<reference evidence="1 2" key="1">
    <citation type="submission" date="2018-07" db="EMBL/GenBank/DDBJ databases">
        <title>Streptomyces species from bats.</title>
        <authorList>
            <person name="Dunlap C."/>
        </authorList>
    </citation>
    <scope>NUCLEOTIDE SEQUENCE [LARGE SCALE GENOMIC DNA]</scope>
    <source>
        <strain evidence="1 2">AC230</strain>
    </source>
</reference>
<accession>A0A370B0N4</accession>
<dbReference type="EMBL" id="QQNA01000224">
    <property type="protein sequence ID" value="RDG35408.1"/>
    <property type="molecule type" value="Genomic_DNA"/>
</dbReference>
<gene>
    <name evidence="1" type="ORF">DVH02_25430</name>
</gene>
<sequence>MTTSTPRPAARTAPDLLIEVDEHPATEAELGQRVMNTYGHFSALQVRGGRVRGLARHLARLDGASRELFGAGLDGERVRSALRHALGDVADASARVYAHERAGADGIALTVTVRPPSVPEARAVSLMSVPYQRPVAHLKHLGGFAQIHYGRVARRAGFDDALLTGPGGVVSEGAITNIAFWDGDTVVWPDAPALTGITMALLEAHLPAAGIASVRREVTLADLPRHRAAFVTNSIGISAVSRIDDTVLPGDAALIKAVREVYDGVEWERM</sequence>
<dbReference type="Gene3D" id="3.20.10.10">
    <property type="entry name" value="D-amino Acid Aminotransferase, subunit A, domain 2"/>
    <property type="match status" value="1"/>
</dbReference>
<dbReference type="NCBIfam" id="NF006734">
    <property type="entry name" value="PRK09266.1"/>
    <property type="match status" value="1"/>
</dbReference>
<dbReference type="SUPFAM" id="SSF56752">
    <property type="entry name" value="D-aminoacid aminotransferase-like PLP-dependent enzymes"/>
    <property type="match status" value="1"/>
</dbReference>
<protein>
    <submittedName>
        <fullName evidence="1">Class IV aminotransferase</fullName>
    </submittedName>
</protein>
<dbReference type="Proteomes" id="UP000253741">
    <property type="component" value="Unassembled WGS sequence"/>
</dbReference>